<dbReference type="PROSITE" id="PS51175">
    <property type="entry name" value="CBM6"/>
    <property type="match status" value="1"/>
</dbReference>
<feature type="domain" description="PKD" evidence="7">
    <location>
        <begin position="539"/>
        <end position="602"/>
    </location>
</feature>
<dbReference type="InterPro" id="IPR032812">
    <property type="entry name" value="SbsA_Ig"/>
</dbReference>
<protein>
    <submittedName>
        <fullName evidence="10">PKD domain-containing protein</fullName>
    </submittedName>
</protein>
<evidence type="ECO:0000256" key="3">
    <source>
        <dbReference type="ARBA" id="ARBA00022729"/>
    </source>
</evidence>
<dbReference type="Gene3D" id="2.60.120.260">
    <property type="entry name" value="Galactose-binding domain-like"/>
    <property type="match status" value="1"/>
</dbReference>
<dbReference type="InterPro" id="IPR022409">
    <property type="entry name" value="PKD/Chitinase_dom"/>
</dbReference>
<feature type="chain" id="PRO_5047115646" evidence="6">
    <location>
        <begin position="24"/>
        <end position="1389"/>
    </location>
</feature>
<dbReference type="RefSeq" id="WP_261692852.1">
    <property type="nucleotide sequence ID" value="NZ_CP104694.1"/>
</dbReference>
<dbReference type="InterPro" id="IPR009056">
    <property type="entry name" value="Cyt_c-like_dom"/>
</dbReference>
<keyword evidence="11" id="KW-1185">Reference proteome</keyword>
<dbReference type="InterPro" id="IPR013783">
    <property type="entry name" value="Ig-like_fold"/>
</dbReference>
<evidence type="ECO:0000259" key="9">
    <source>
        <dbReference type="PROSITE" id="PS51175"/>
    </source>
</evidence>
<dbReference type="Gene3D" id="1.10.760.10">
    <property type="entry name" value="Cytochrome c-like domain"/>
    <property type="match status" value="2"/>
</dbReference>
<proteinExistence type="predicted"/>
<dbReference type="Gene3D" id="2.60.40.10">
    <property type="entry name" value="Immunoglobulins"/>
    <property type="match status" value="1"/>
</dbReference>
<dbReference type="Pfam" id="PF21419">
    <property type="entry name" value="RoxA-like_Cyt-c"/>
    <property type="match status" value="1"/>
</dbReference>
<dbReference type="EMBL" id="CP104694">
    <property type="protein sequence ID" value="UXI65857.1"/>
    <property type="molecule type" value="Genomic_DNA"/>
</dbReference>
<keyword evidence="1 5" id="KW-0349">Heme</keyword>
<organism evidence="10 11">
    <name type="scientific">Tahibacter amnicola</name>
    <dbReference type="NCBI Taxonomy" id="2976241"/>
    <lineage>
        <taxon>Bacteria</taxon>
        <taxon>Pseudomonadati</taxon>
        <taxon>Pseudomonadota</taxon>
        <taxon>Gammaproteobacteria</taxon>
        <taxon>Lysobacterales</taxon>
        <taxon>Rhodanobacteraceae</taxon>
        <taxon>Tahibacter</taxon>
    </lineage>
</organism>
<evidence type="ECO:0000256" key="5">
    <source>
        <dbReference type="PROSITE-ProRule" id="PRU00433"/>
    </source>
</evidence>
<dbReference type="PROSITE" id="PS50093">
    <property type="entry name" value="PKD"/>
    <property type="match status" value="1"/>
</dbReference>
<dbReference type="SUPFAM" id="SSF49785">
    <property type="entry name" value="Galactose-binding domain-like"/>
    <property type="match status" value="1"/>
</dbReference>
<dbReference type="SUPFAM" id="SSF49299">
    <property type="entry name" value="PKD domain"/>
    <property type="match status" value="1"/>
</dbReference>
<dbReference type="InterPro" id="IPR008979">
    <property type="entry name" value="Galactose-bd-like_sf"/>
</dbReference>
<dbReference type="Gene3D" id="2.130.10.10">
    <property type="entry name" value="YVTN repeat-like/Quinoprotein amine dehydrogenase"/>
    <property type="match status" value="1"/>
</dbReference>
<dbReference type="Pfam" id="PF18911">
    <property type="entry name" value="PKD_4"/>
    <property type="match status" value="1"/>
</dbReference>
<dbReference type="Proteomes" id="UP001064632">
    <property type="component" value="Chromosome"/>
</dbReference>
<dbReference type="PANTHER" id="PTHR47197">
    <property type="entry name" value="PROTEIN NIRF"/>
    <property type="match status" value="1"/>
</dbReference>
<feature type="domain" description="Cytochrome c" evidence="8">
    <location>
        <begin position="1112"/>
        <end position="1238"/>
    </location>
</feature>
<dbReference type="InterPro" id="IPR005084">
    <property type="entry name" value="CBM6"/>
</dbReference>
<evidence type="ECO:0000313" key="11">
    <source>
        <dbReference type="Proteomes" id="UP001064632"/>
    </source>
</evidence>
<evidence type="ECO:0000256" key="6">
    <source>
        <dbReference type="SAM" id="SignalP"/>
    </source>
</evidence>
<evidence type="ECO:0000256" key="2">
    <source>
        <dbReference type="ARBA" id="ARBA00022723"/>
    </source>
</evidence>
<dbReference type="PANTHER" id="PTHR47197:SF3">
    <property type="entry name" value="DIHYDRO-HEME D1 DEHYDROGENASE"/>
    <property type="match status" value="1"/>
</dbReference>
<evidence type="ECO:0000259" key="8">
    <source>
        <dbReference type="PROSITE" id="PS51007"/>
    </source>
</evidence>
<reference evidence="10" key="1">
    <citation type="submission" date="2022-09" db="EMBL/GenBank/DDBJ databases">
        <title>Tahibacter sp. nov., isolated from a fresh water.</title>
        <authorList>
            <person name="Baek J.H."/>
            <person name="Lee J.K."/>
            <person name="Kim J.M."/>
            <person name="Jeon C.O."/>
        </authorList>
    </citation>
    <scope>NUCLEOTIDE SEQUENCE</scope>
    <source>
        <strain evidence="10">W38</strain>
    </source>
</reference>
<dbReference type="Pfam" id="PF13205">
    <property type="entry name" value="Big_5"/>
    <property type="match status" value="1"/>
</dbReference>
<dbReference type="InterPro" id="IPR015943">
    <property type="entry name" value="WD40/YVTN_repeat-like_dom_sf"/>
</dbReference>
<dbReference type="InterPro" id="IPR036909">
    <property type="entry name" value="Cyt_c-like_dom_sf"/>
</dbReference>
<evidence type="ECO:0000313" key="10">
    <source>
        <dbReference type="EMBL" id="UXI65857.1"/>
    </source>
</evidence>
<dbReference type="InterPro" id="IPR035986">
    <property type="entry name" value="PKD_dom_sf"/>
</dbReference>
<keyword evidence="3 6" id="KW-0732">Signal</keyword>
<evidence type="ECO:0000256" key="4">
    <source>
        <dbReference type="ARBA" id="ARBA00023004"/>
    </source>
</evidence>
<gene>
    <name evidence="10" type="ORF">N4264_13920</name>
</gene>
<dbReference type="InterPro" id="IPR011048">
    <property type="entry name" value="Haem_d1_sf"/>
</dbReference>
<feature type="signal peptide" evidence="6">
    <location>
        <begin position="1"/>
        <end position="23"/>
    </location>
</feature>
<sequence length="1389" mass="146579">MNRYFRTAQAILAGMWLTALAQAQTTTQWPTGIGFPNIARTEGELIAPRFAGQDGRMAILAWHNGVLVSVPEAPDSAQGSNLQVRLWSLMNPAAPLRIVNAPADANGSLGLTPMPINAHGYLYLGQNMETGAAGPFLVIGADWPPSAPWSLRAQNGVPGVTREVSGTLGAGVRGDLFQPWFVGDTWWSYNPISGNATLRFGGNQFNPGSQLLATFDHLGTTGVIGHPFILGNRLFFASDMTRTGIASYDISNPANPVLLDVLKTGGAGGYWPEVWGNDGELYFVFPYNNEGNGVRIVDATDPGDMRFVADIPLPRPNGSAGAMYAQFQDEFAFIGEHKIDLRTRQSVRQFETITNDVEMTQFALPIGNLLVTGGSGGAHQGIAIFAHQAAPDTRPPSVAFHIPRAGQTNYPVGAPISLIIHETLDTLSIVNGTNLLLRRVLGPGSYGPALPGRWVLSFDDILTYTPDQPLQVDTTYEFSLSGIRDAAGNVMTPYAFTFSTGTNLGGNHPPQINALDATPYAVAPAATVSFAGVALDPDGDSLEYRYDFGDGTPKTAWGSTANADHVYAASGHYRATLQARDSSGVVASRTVTVTVLTPVAATVPTQSAPLTCHGPSRRVWAVNPDSDTVSAVNADTLAKVAEYATCADPRSIARTPQGHLWVTCHDADRVRVLNEDTGSTVAEIDTGYGSAPFAVALTPSGTTAFVSLFGKGVVRRYDTATRQMTGERTLGPGTRALAVSADGASVFVTRLLSPLHHAETWRVDASTMTVTDTLRIPKFGNDANRDTPASGRGVANTLTGIALSPRTGRAYVTANKPNSERGLLIHPSQDLDQDNTVRNLLVELDPAAANPASRFRRGIDLDNSDSASAVAFSPLADYLFVTLQGLNEVLVLDALALDASTGLGALVTRLGVGAAPQGLCLDAATERIFVQNFLGRSLSVIDAAGLLRRGELQLPTTEVDVVTTELLSPAVLSGKTHFYNATDPRMSSEGYLSCATCHLDGAEDGRVWDFTGRGEGLRNTVTLQGRSGTAHGNVHWSANFDEIQDFENDIRQFFGGSGFMSDTDYAQTQAPLGAAKAGRSVALDNLAAYVASLGVATLPRSPHRPADGSYSAAAVAGELIFAREGCTACHASPRYTDSTVGAGTLRQVGTIRATSGTRLGQPLTGIDTPGLRGVWATAPYFHDGSAATLDDVFRVTRGSILPAEAAQLAGGASLQSGFGVALNNDDSARGRAYAQVEGAGETITFTGVNGGAGGTGAIEIRYSNSRAGAQTQALAVRVNGQLLPGLALPASNNDPSWRATNWNVYRIENVPLTASATNTIELSTTNWYVSVDEILVATANDLAMALPHRRVQSLPAGERDALIAFLRELDGSPTPVGADTLFASGFEPL</sequence>
<dbReference type="InterPro" id="IPR000601">
    <property type="entry name" value="PKD_dom"/>
</dbReference>
<name>A0ABY6B8G7_9GAMM</name>
<feature type="domain" description="CBM6" evidence="9">
    <location>
        <begin position="1199"/>
        <end position="1337"/>
    </location>
</feature>
<dbReference type="SUPFAM" id="SSF46626">
    <property type="entry name" value="Cytochrome c"/>
    <property type="match status" value="2"/>
</dbReference>
<dbReference type="SUPFAM" id="SSF51004">
    <property type="entry name" value="C-terminal (heme d1) domain of cytochrome cd1-nitrite reductase"/>
    <property type="match status" value="1"/>
</dbReference>
<dbReference type="CDD" id="cd00146">
    <property type="entry name" value="PKD"/>
    <property type="match status" value="1"/>
</dbReference>
<dbReference type="PROSITE" id="PS51007">
    <property type="entry name" value="CYTC"/>
    <property type="match status" value="1"/>
</dbReference>
<accession>A0ABY6B8G7</accession>
<evidence type="ECO:0000256" key="1">
    <source>
        <dbReference type="ARBA" id="ARBA00022617"/>
    </source>
</evidence>
<keyword evidence="2 5" id="KW-0479">Metal-binding</keyword>
<dbReference type="InterPro" id="IPR051200">
    <property type="entry name" value="Host-pathogen_enzymatic-act"/>
</dbReference>
<keyword evidence="4 5" id="KW-0408">Iron</keyword>
<dbReference type="SMART" id="SM00089">
    <property type="entry name" value="PKD"/>
    <property type="match status" value="1"/>
</dbReference>
<evidence type="ECO:0000259" key="7">
    <source>
        <dbReference type="PROSITE" id="PS50093"/>
    </source>
</evidence>